<feature type="compositionally biased region" description="Basic and acidic residues" evidence="1">
    <location>
        <begin position="201"/>
        <end position="220"/>
    </location>
</feature>
<evidence type="ECO:0000313" key="3">
    <source>
        <dbReference type="Proteomes" id="UP001491552"/>
    </source>
</evidence>
<organism evidence="2 3">
    <name type="scientific">Faecousia intestinalis</name>
    <dbReference type="NCBI Taxonomy" id="3133167"/>
    <lineage>
        <taxon>Bacteria</taxon>
        <taxon>Bacillati</taxon>
        <taxon>Bacillota</taxon>
        <taxon>Clostridia</taxon>
        <taxon>Eubacteriales</taxon>
        <taxon>Oscillospiraceae</taxon>
        <taxon>Faecousia</taxon>
    </lineage>
</organism>
<sequence>MSYSGEAEQVVRISLNGAEVAAKLTGAAAKNIAVMLYAVLKDQHRTKGKMRLPHMLRSGKELKVFAVKDGDLKKFCEAAKKYGVLYCLLKDKNARDGISDVMVRAEDASKINRIMERFRLSTVDRASVKATVVREKRGKEGQKAEQPPVPEKAAPKRDELDDLLDQLMKKEPAKEAVIHANPTGARRAESSPSVPSSMTAEKAKSCMSVREELTRIRAEQQKQSTKPVQQHKAPRKKKRKER</sequence>
<dbReference type="Pfam" id="PF12687">
    <property type="entry name" value="DUF3801"/>
    <property type="match status" value="1"/>
</dbReference>
<evidence type="ECO:0000256" key="1">
    <source>
        <dbReference type="SAM" id="MobiDB-lite"/>
    </source>
</evidence>
<gene>
    <name evidence="2" type="ORF">WMO66_09500</name>
</gene>
<dbReference type="Proteomes" id="UP001491552">
    <property type="component" value="Unassembled WGS sequence"/>
</dbReference>
<evidence type="ECO:0000313" key="2">
    <source>
        <dbReference type="EMBL" id="MEQ2511478.1"/>
    </source>
</evidence>
<feature type="region of interest" description="Disordered" evidence="1">
    <location>
        <begin position="169"/>
        <end position="242"/>
    </location>
</feature>
<accession>A0ABV1G7U1</accession>
<feature type="compositionally biased region" description="Basic and acidic residues" evidence="1">
    <location>
        <begin position="133"/>
        <end position="143"/>
    </location>
</feature>
<dbReference type="InterPro" id="IPR024234">
    <property type="entry name" value="DUF3801"/>
</dbReference>
<keyword evidence="3" id="KW-1185">Reference proteome</keyword>
<dbReference type="RefSeq" id="WP_349136193.1">
    <property type="nucleotide sequence ID" value="NZ_JBBMFF010000234.1"/>
</dbReference>
<feature type="region of interest" description="Disordered" evidence="1">
    <location>
        <begin position="133"/>
        <end position="157"/>
    </location>
</feature>
<feature type="compositionally biased region" description="Basic residues" evidence="1">
    <location>
        <begin position="232"/>
        <end position="242"/>
    </location>
</feature>
<comment type="caution">
    <text evidence="2">The sequence shown here is derived from an EMBL/GenBank/DDBJ whole genome shotgun (WGS) entry which is preliminary data.</text>
</comment>
<proteinExistence type="predicted"/>
<feature type="compositionally biased region" description="Polar residues" evidence="1">
    <location>
        <begin position="190"/>
        <end position="199"/>
    </location>
</feature>
<name>A0ABV1G7U1_9FIRM</name>
<dbReference type="EMBL" id="JBBMFF010000234">
    <property type="protein sequence ID" value="MEQ2511478.1"/>
    <property type="molecule type" value="Genomic_DNA"/>
</dbReference>
<protein>
    <submittedName>
        <fullName evidence="2">PcfB family protein</fullName>
    </submittedName>
</protein>
<reference evidence="2 3" key="1">
    <citation type="submission" date="2024-03" db="EMBL/GenBank/DDBJ databases">
        <title>Human intestinal bacterial collection.</title>
        <authorList>
            <person name="Pauvert C."/>
            <person name="Hitch T.C.A."/>
            <person name="Clavel T."/>
        </authorList>
    </citation>
    <scope>NUCLEOTIDE SEQUENCE [LARGE SCALE GENOMIC DNA]</scope>
    <source>
        <strain evidence="2 3">CLA-AA-H192</strain>
    </source>
</reference>